<protein>
    <submittedName>
        <fullName evidence="1">DUF5666 domain-containing protein</fullName>
    </submittedName>
</protein>
<dbReference type="RefSeq" id="WP_223676356.1">
    <property type="nucleotide sequence ID" value="NZ_JAINZW010000004.1"/>
</dbReference>
<reference evidence="1 2" key="1">
    <citation type="submission" date="2021-09" db="EMBL/GenBank/DDBJ databases">
        <title>Lysobacter sp. 13A isolated from the river sediment.</title>
        <authorList>
            <person name="Liu H."/>
            <person name="Li S."/>
            <person name="Mao S."/>
        </authorList>
    </citation>
    <scope>NUCLEOTIDE SEQUENCE [LARGE SCALE GENOMIC DNA]</scope>
    <source>
        <strain evidence="1 2">13A</strain>
    </source>
</reference>
<dbReference type="PROSITE" id="PS51257">
    <property type="entry name" value="PROKAR_LIPOPROTEIN"/>
    <property type="match status" value="1"/>
</dbReference>
<proteinExistence type="predicted"/>
<gene>
    <name evidence="1" type="ORF">K6753_10275</name>
</gene>
<dbReference type="EMBL" id="JAINZW010000004">
    <property type="protein sequence ID" value="MBZ4039916.1"/>
    <property type="molecule type" value="Genomic_DNA"/>
</dbReference>
<name>A0ABS7T7W1_9GAMM</name>
<organism evidence="1 2">
    <name type="scientific">Novilysobacter selenitireducens</name>
    <dbReference type="NCBI Taxonomy" id="2872639"/>
    <lineage>
        <taxon>Bacteria</taxon>
        <taxon>Pseudomonadati</taxon>
        <taxon>Pseudomonadota</taxon>
        <taxon>Gammaproteobacteria</taxon>
        <taxon>Lysobacterales</taxon>
        <taxon>Lysobacteraceae</taxon>
        <taxon>Novilysobacter</taxon>
    </lineage>
</organism>
<accession>A0ABS7T7W1</accession>
<sequence length="230" mass="25454">MGQTAARTTSFLHRFRVLGAAALLLALAGCVTGPGGYGGYPGQGYPDQGYPGSYGSERILGTVQGVDARYSRILLSADGRSGYGGGQVEVMYDRNTQLVYQGRSLPVDGLERGDHISIDAVRSGNRLVARRIDVVQNVRDAHGGSYYGGELRGAVAWVDTRSRVIGVTRGGYSGREERVYYDERTAVEYRGQFYRPDELERGDVLRIQARPRGNDWWAERIWVEVNVRDR</sequence>
<evidence type="ECO:0000313" key="1">
    <source>
        <dbReference type="EMBL" id="MBZ4039916.1"/>
    </source>
</evidence>
<evidence type="ECO:0000313" key="2">
    <source>
        <dbReference type="Proteomes" id="UP001430954"/>
    </source>
</evidence>
<keyword evidence="2" id="KW-1185">Reference proteome</keyword>
<dbReference type="Proteomes" id="UP001430954">
    <property type="component" value="Unassembled WGS sequence"/>
</dbReference>
<comment type="caution">
    <text evidence="1">The sequence shown here is derived from an EMBL/GenBank/DDBJ whole genome shotgun (WGS) entry which is preliminary data.</text>
</comment>